<evidence type="ECO:0000256" key="2">
    <source>
        <dbReference type="ARBA" id="ARBA00022669"/>
    </source>
</evidence>
<dbReference type="Proteomes" id="UP001044222">
    <property type="component" value="Chromosome 10"/>
</dbReference>
<dbReference type="SUPFAM" id="SSF56496">
    <property type="entry name" value="Fibrinogen C-terminal domain-like"/>
    <property type="match status" value="1"/>
</dbReference>
<evidence type="ECO:0000256" key="1">
    <source>
        <dbReference type="ARBA" id="ARBA00004606"/>
    </source>
</evidence>
<evidence type="ECO:0000256" key="9">
    <source>
        <dbReference type="ARBA" id="ARBA00023157"/>
    </source>
</evidence>
<evidence type="ECO:0000313" key="15">
    <source>
        <dbReference type="Proteomes" id="UP001044222"/>
    </source>
</evidence>
<evidence type="ECO:0000256" key="3">
    <source>
        <dbReference type="ARBA" id="ARBA00022692"/>
    </source>
</evidence>
<keyword evidence="7 12" id="KW-1133">Transmembrane helix</keyword>
<sequence>MVNDRLKIMNSASELGEGSQHKSKSTCSYLLWTTLLFVIVLLAVAVTGTILFMNNYQAPPMPNGQPLIRTNQGEGNALVTVERGDGSHINIFIDPNCPDYNKNFLRLEGAHTSLLHSLTDHDSDLKGQKGQDHVLLVNLADQLKKLSVHASQLKMDYESLRHGQGNLGQDLKVLQTEQGQLVQLMSESQVNMVNVVNSVNEALSSLQKETSSMKNRLKADLQRAPTRGARPKACANGSRPRDCSDIYASGQRENGIYSIFPTHHPSGFQAFCDMTTDGGGWTVFQRREDGSISFFRGWDAYRNGFGKITGEHWLGLRQIYALTIQANYELRIDLEDFENNTAFAKYGTFGVGLFSVDPDDDGYPLTIADYSGTAGDSLLKHNGMKFTTTDQDNDHSENNCASFYHGAWWYRNCHTSNLNGQYLNGQHTSYADGIEWSSWTGWQYSLKFSEMKIRAT</sequence>
<comment type="subcellular location">
    <subcellularLocation>
        <location evidence="1">Membrane</location>
        <topology evidence="1">Single-pass type II membrane protein</topology>
    </subcellularLocation>
</comment>
<dbReference type="GO" id="GO:0046872">
    <property type="term" value="F:metal ion binding"/>
    <property type="evidence" value="ECO:0007669"/>
    <property type="project" value="UniProtKB-KW"/>
</dbReference>
<organism evidence="14 15">
    <name type="scientific">Anguilla anguilla</name>
    <name type="common">European freshwater eel</name>
    <name type="synonym">Muraena anguilla</name>
    <dbReference type="NCBI Taxonomy" id="7936"/>
    <lineage>
        <taxon>Eukaryota</taxon>
        <taxon>Metazoa</taxon>
        <taxon>Chordata</taxon>
        <taxon>Craniata</taxon>
        <taxon>Vertebrata</taxon>
        <taxon>Euteleostomi</taxon>
        <taxon>Actinopterygii</taxon>
        <taxon>Neopterygii</taxon>
        <taxon>Teleostei</taxon>
        <taxon>Anguilliformes</taxon>
        <taxon>Anguillidae</taxon>
        <taxon>Anguilla</taxon>
    </lineage>
</organism>
<dbReference type="GO" id="GO:0016020">
    <property type="term" value="C:membrane"/>
    <property type="evidence" value="ECO:0007669"/>
    <property type="project" value="UniProtKB-SubCell"/>
</dbReference>
<gene>
    <name evidence="14" type="ORF">ANANG_G00194750</name>
</gene>
<keyword evidence="15" id="KW-1185">Reference proteome</keyword>
<dbReference type="Pfam" id="PF00147">
    <property type="entry name" value="Fibrinogen_C"/>
    <property type="match status" value="1"/>
</dbReference>
<keyword evidence="5" id="KW-0106">Calcium</keyword>
<evidence type="ECO:0000256" key="5">
    <source>
        <dbReference type="ARBA" id="ARBA00022837"/>
    </source>
</evidence>
<evidence type="ECO:0000256" key="4">
    <source>
        <dbReference type="ARBA" id="ARBA00022723"/>
    </source>
</evidence>
<evidence type="ECO:0000313" key="14">
    <source>
        <dbReference type="EMBL" id="KAG5840984.1"/>
    </source>
</evidence>
<dbReference type="Gene3D" id="3.90.215.10">
    <property type="entry name" value="Gamma Fibrinogen, chain A, domain 1"/>
    <property type="match status" value="1"/>
</dbReference>
<dbReference type="PROSITE" id="PS51406">
    <property type="entry name" value="FIBRINOGEN_C_2"/>
    <property type="match status" value="1"/>
</dbReference>
<reference evidence="14" key="1">
    <citation type="submission" date="2021-01" db="EMBL/GenBank/DDBJ databases">
        <title>A chromosome-scale assembly of European eel, Anguilla anguilla.</title>
        <authorList>
            <person name="Henkel C."/>
            <person name="Jong-Raadsen S.A."/>
            <person name="Dufour S."/>
            <person name="Weltzien F.-A."/>
            <person name="Palstra A.P."/>
            <person name="Pelster B."/>
            <person name="Spaink H.P."/>
            <person name="Van Den Thillart G.E."/>
            <person name="Jansen H."/>
            <person name="Zahm M."/>
            <person name="Klopp C."/>
            <person name="Cedric C."/>
            <person name="Louis A."/>
            <person name="Berthelot C."/>
            <person name="Parey E."/>
            <person name="Roest Crollius H."/>
            <person name="Montfort J."/>
            <person name="Robinson-Rechavi M."/>
            <person name="Bucao C."/>
            <person name="Bouchez O."/>
            <person name="Gislard M."/>
            <person name="Lluch J."/>
            <person name="Milhes M."/>
            <person name="Lampietro C."/>
            <person name="Lopez Roques C."/>
            <person name="Donnadieu C."/>
            <person name="Braasch I."/>
            <person name="Desvignes T."/>
            <person name="Postlethwait J."/>
            <person name="Bobe J."/>
            <person name="Guiguen Y."/>
            <person name="Dirks R."/>
        </authorList>
    </citation>
    <scope>NUCLEOTIDE SEQUENCE</scope>
    <source>
        <strain evidence="14">Tag_6206</strain>
        <tissue evidence="14">Liver</tissue>
    </source>
</reference>
<keyword evidence="8 12" id="KW-0472">Membrane</keyword>
<dbReference type="InterPro" id="IPR020837">
    <property type="entry name" value="Fibrinogen_CS"/>
</dbReference>
<dbReference type="SMART" id="SM00186">
    <property type="entry name" value="FBG"/>
    <property type="match status" value="1"/>
</dbReference>
<evidence type="ECO:0000256" key="6">
    <source>
        <dbReference type="ARBA" id="ARBA00022968"/>
    </source>
</evidence>
<dbReference type="PROSITE" id="PS00514">
    <property type="entry name" value="FIBRINOGEN_C_1"/>
    <property type="match status" value="1"/>
</dbReference>
<dbReference type="InterPro" id="IPR036056">
    <property type="entry name" value="Fibrinogen-like_C"/>
</dbReference>
<keyword evidence="6" id="KW-0735">Signal-anchor</keyword>
<dbReference type="NCBIfam" id="NF040941">
    <property type="entry name" value="GGGWT_bact"/>
    <property type="match status" value="1"/>
</dbReference>
<dbReference type="GO" id="GO:0005615">
    <property type="term" value="C:extracellular space"/>
    <property type="evidence" value="ECO:0007669"/>
    <property type="project" value="TreeGrafter"/>
</dbReference>
<name>A0A9D3M3F4_ANGAN</name>
<keyword evidence="10" id="KW-0325">Glycoprotein</keyword>
<comment type="subunit">
    <text evidence="11">Homotetramer; disulfide-linked.</text>
</comment>
<feature type="transmembrane region" description="Helical" evidence="12">
    <location>
        <begin position="29"/>
        <end position="53"/>
    </location>
</feature>
<proteinExistence type="predicted"/>
<comment type="caution">
    <text evidence="14">The sequence shown here is derived from an EMBL/GenBank/DDBJ whole genome shotgun (WGS) entry which is preliminary data.</text>
</comment>
<evidence type="ECO:0000259" key="13">
    <source>
        <dbReference type="PROSITE" id="PS51406"/>
    </source>
</evidence>
<dbReference type="InterPro" id="IPR014716">
    <property type="entry name" value="Fibrinogen_a/b/g_C_1"/>
</dbReference>
<keyword evidence="9" id="KW-1015">Disulfide bond</keyword>
<dbReference type="CDD" id="cd00087">
    <property type="entry name" value="FReD"/>
    <property type="match status" value="1"/>
</dbReference>
<dbReference type="PANTHER" id="PTHR19143">
    <property type="entry name" value="FIBRINOGEN/TENASCIN/ANGIOPOEITIN"/>
    <property type="match status" value="1"/>
</dbReference>
<dbReference type="EMBL" id="JAFIRN010000010">
    <property type="protein sequence ID" value="KAG5840984.1"/>
    <property type="molecule type" value="Genomic_DNA"/>
</dbReference>
<keyword evidence="2" id="KW-0147">Chitin-binding</keyword>
<feature type="domain" description="Fibrinogen C-terminal" evidence="13">
    <location>
        <begin position="234"/>
        <end position="456"/>
    </location>
</feature>
<dbReference type="InterPro" id="IPR002181">
    <property type="entry name" value="Fibrinogen_a/b/g_C_dom"/>
</dbReference>
<dbReference type="FunFam" id="3.90.215.10:FF:000001">
    <property type="entry name" value="Tenascin isoform 1"/>
    <property type="match status" value="1"/>
</dbReference>
<keyword evidence="4" id="KW-0479">Metal-binding</keyword>
<dbReference type="PANTHER" id="PTHR19143:SF45">
    <property type="entry name" value="FIBRINOGEN C DOMAIN-CONTAINING PROTEIN 1"/>
    <property type="match status" value="1"/>
</dbReference>
<evidence type="ECO:0000256" key="7">
    <source>
        <dbReference type="ARBA" id="ARBA00022989"/>
    </source>
</evidence>
<accession>A0A9D3M3F4</accession>
<keyword evidence="3 12" id="KW-0812">Transmembrane</keyword>
<dbReference type="GO" id="GO:0008061">
    <property type="term" value="F:chitin binding"/>
    <property type="evidence" value="ECO:0007669"/>
    <property type="project" value="UniProtKB-KW"/>
</dbReference>
<dbReference type="AlphaFoldDB" id="A0A9D3M3F4"/>
<evidence type="ECO:0000256" key="12">
    <source>
        <dbReference type="SAM" id="Phobius"/>
    </source>
</evidence>
<evidence type="ECO:0000256" key="10">
    <source>
        <dbReference type="ARBA" id="ARBA00023180"/>
    </source>
</evidence>
<protein>
    <recommendedName>
        <fullName evidence="13">Fibrinogen C-terminal domain-containing protein</fullName>
    </recommendedName>
</protein>
<evidence type="ECO:0000256" key="11">
    <source>
        <dbReference type="ARBA" id="ARBA00038769"/>
    </source>
</evidence>
<evidence type="ECO:0000256" key="8">
    <source>
        <dbReference type="ARBA" id="ARBA00023136"/>
    </source>
</evidence>
<dbReference type="InterPro" id="IPR050373">
    <property type="entry name" value="Fibrinogen_C-term_domain"/>
</dbReference>